<reference evidence="2" key="1">
    <citation type="journal article" date="2018" name="Front. Microbiol.">
        <title>Genome-Based Analysis Reveals the Taxonomy and Diversity of the Family Idiomarinaceae.</title>
        <authorList>
            <person name="Liu Y."/>
            <person name="Lai Q."/>
            <person name="Shao Z."/>
        </authorList>
    </citation>
    <scope>NUCLEOTIDE SEQUENCE [LARGE SCALE GENOMIC DNA]</scope>
    <source>
        <strain evidence="2">AIS</strain>
    </source>
</reference>
<keyword evidence="2" id="KW-1185">Reference proteome</keyword>
<comment type="caution">
    <text evidence="1">The sequence shown here is derived from an EMBL/GenBank/DDBJ whole genome shotgun (WGS) entry which is preliminary data.</text>
</comment>
<proteinExistence type="predicted"/>
<dbReference type="EMBL" id="PIPP01000002">
    <property type="protein sequence ID" value="RUO37315.1"/>
    <property type="molecule type" value="Genomic_DNA"/>
</dbReference>
<name>A0A432WU74_9GAMM</name>
<dbReference type="Gene3D" id="2.40.160.130">
    <property type="entry name" value="Capsule assembly protein Wzi"/>
    <property type="match status" value="1"/>
</dbReference>
<evidence type="ECO:0008006" key="3">
    <source>
        <dbReference type="Google" id="ProtNLM"/>
    </source>
</evidence>
<protein>
    <recommendedName>
        <fullName evidence="3">Capsule assembly Wzi family protein</fullName>
    </recommendedName>
</protein>
<sequence length="508" mass="56623">MASGNRIGWYIGFLSLLVANVLAPAQATPWADSDDLQVRHNLQILADAGVVNLSVSTYPLMWGALLEVLNDVDIRSLREHERNAYLQVMAVMNFHRQGGYTGGQISGQSNNGAERGFGQRQHEKGALEITQELKSEHSAFRLQMAWRTGLETRFGRKDKQDLSFAGTYLATVVTTETFGSWVLSVDQLYTWWSPSYENDGMHTRSTRPLQSLRITRAGAAPSNLPILSWLGPWSATAYVGRSERLIGVPDLLQQGDAELIADAYANSTYLGSLVPGHREEAFGIRVTANPYKNLQLGARFTGSHLEGANAISGRATPKNAAIDARFVVPSYLNLFDANGQLALYGELITHQSSNDETFHTLGADYSFAFGANTQGSSNQGSRITNARVYAEHLVHQQKETLALGYSQFTNSGFGIDVRLRSINYEPGYYQSMYFHEPHVQGMLADLVSQQRFGEFFAHTAKRQQADVSVYLPFRSGRLTAGVQAWEDTYRNNRNESDINLFLNWEIRW</sequence>
<dbReference type="InterPro" id="IPR038636">
    <property type="entry name" value="Wzi_sf"/>
</dbReference>
<evidence type="ECO:0000313" key="2">
    <source>
        <dbReference type="Proteomes" id="UP000286934"/>
    </source>
</evidence>
<dbReference type="RefSeq" id="WP_198677895.1">
    <property type="nucleotide sequence ID" value="NZ_PIPP01000002.1"/>
</dbReference>
<dbReference type="AlphaFoldDB" id="A0A432WU74"/>
<accession>A0A432WU74</accession>
<evidence type="ECO:0000313" key="1">
    <source>
        <dbReference type="EMBL" id="RUO37315.1"/>
    </source>
</evidence>
<dbReference type="Proteomes" id="UP000286934">
    <property type="component" value="Unassembled WGS sequence"/>
</dbReference>
<gene>
    <name evidence="1" type="ORF">CWE13_04955</name>
</gene>
<organism evidence="1 2">
    <name type="scientific">Aliidiomarina shirensis</name>
    <dbReference type="NCBI Taxonomy" id="1048642"/>
    <lineage>
        <taxon>Bacteria</taxon>
        <taxon>Pseudomonadati</taxon>
        <taxon>Pseudomonadota</taxon>
        <taxon>Gammaproteobacteria</taxon>
        <taxon>Alteromonadales</taxon>
        <taxon>Idiomarinaceae</taxon>
        <taxon>Aliidiomarina</taxon>
    </lineage>
</organism>